<evidence type="ECO:0000313" key="2">
    <source>
        <dbReference type="EMBL" id="BDS07463.1"/>
    </source>
</evidence>
<dbReference type="EMBL" id="AP026866">
    <property type="protein sequence ID" value="BDS07463.1"/>
    <property type="molecule type" value="Genomic_DNA"/>
</dbReference>
<protein>
    <submittedName>
        <fullName evidence="2">Uncharacterized protein</fullName>
    </submittedName>
</protein>
<dbReference type="KEGG" id="osu:NT6N_25030"/>
<gene>
    <name evidence="2" type="ORF">NT6N_25030</name>
</gene>
<reference evidence="2" key="1">
    <citation type="submission" date="2024-07" db="EMBL/GenBank/DDBJ databases">
        <title>Complete genome sequence of Verrucomicrobiaceae bacterium NT6N.</title>
        <authorList>
            <person name="Huang C."/>
            <person name="Takami H."/>
            <person name="Hamasaki K."/>
        </authorList>
    </citation>
    <scope>NUCLEOTIDE SEQUENCE</scope>
    <source>
        <strain evidence="2">NT6N</strain>
    </source>
</reference>
<accession>A0AAT9FNB2</accession>
<dbReference type="AlphaFoldDB" id="A0AAT9FNB2"/>
<name>A0AAT9FNB2_9BACT</name>
<evidence type="ECO:0000256" key="1">
    <source>
        <dbReference type="SAM" id="MobiDB-lite"/>
    </source>
</evidence>
<sequence length="279" mass="31193">MFSTKEFIDASRAFVCVRLESFESKENQDMVRKFLNGRFENTAFCILAPDGKTRLSGTGRSPQMGFGIRGRPEAGGPEAKAQNALVIESMEKIAKKYPTKADSASAVVEDFNSFKQSLNVSSGDQRLLVFVVAPEKQRNSLKKDLQVVANHQDVLGRFHFDFADNTDAKWSDVIDGDQSKTGIFVIHPGEFGQKGKVMAELPLTSEAKTIRETLAKANKAYAASETRKVYSEHVQKGRKEGVKYEDNMPWGEDRDADGKIDERPARRGQRGERRGPLRR</sequence>
<proteinExistence type="predicted"/>
<feature type="region of interest" description="Disordered" evidence="1">
    <location>
        <begin position="225"/>
        <end position="279"/>
    </location>
</feature>
<organism evidence="2">
    <name type="scientific">Oceaniferula spumae</name>
    <dbReference type="NCBI Taxonomy" id="2979115"/>
    <lineage>
        <taxon>Bacteria</taxon>
        <taxon>Pseudomonadati</taxon>
        <taxon>Verrucomicrobiota</taxon>
        <taxon>Verrucomicrobiia</taxon>
        <taxon>Verrucomicrobiales</taxon>
        <taxon>Verrucomicrobiaceae</taxon>
        <taxon>Oceaniferula</taxon>
    </lineage>
</organism>